<evidence type="ECO:0000256" key="4">
    <source>
        <dbReference type="ARBA" id="ARBA00022692"/>
    </source>
</evidence>
<dbReference type="InterPro" id="IPR036259">
    <property type="entry name" value="MFS_trans_sf"/>
</dbReference>
<dbReference type="AlphaFoldDB" id="Q0RYE4"/>
<keyword evidence="6 7" id="KW-0472">Membrane</keyword>
<dbReference type="KEGG" id="rha:RHA1_ro08648"/>
<feature type="transmembrane region" description="Helical" evidence="7">
    <location>
        <begin position="257"/>
        <end position="278"/>
    </location>
</feature>
<reference evidence="9" key="1">
    <citation type="journal article" date="2006" name="Proc. Natl. Acad. Sci. U.S.A.">
        <title>The complete genome of Rhodococcus sp. RHA1 provides insights into a catabolic powerhouse.</title>
        <authorList>
            <person name="McLeod M.P."/>
            <person name="Warren R.L."/>
            <person name="Hsiao W.W.L."/>
            <person name="Araki N."/>
            <person name="Myhre M."/>
            <person name="Fernandes C."/>
            <person name="Miyazawa D."/>
            <person name="Wong W."/>
            <person name="Lillquist A.L."/>
            <person name="Wang D."/>
            <person name="Dosanjh M."/>
            <person name="Hara H."/>
            <person name="Petrescu A."/>
            <person name="Morin R.D."/>
            <person name="Yang G."/>
            <person name="Stott J.M."/>
            <person name="Schein J.E."/>
            <person name="Shin H."/>
            <person name="Smailus D."/>
            <person name="Siddiqui A.S."/>
            <person name="Marra M.A."/>
            <person name="Jones S.J.M."/>
            <person name="Holt R."/>
            <person name="Brinkman F.S.L."/>
            <person name="Miyauchi K."/>
            <person name="Fukuda M."/>
            <person name="Davies J.E."/>
            <person name="Mohn W.W."/>
            <person name="Eltis L.D."/>
        </authorList>
    </citation>
    <scope>NUCLEOTIDE SEQUENCE [LARGE SCALE GENOMIC DNA]</scope>
    <source>
        <strain evidence="9">RHA1</strain>
    </source>
</reference>
<keyword evidence="8" id="KW-0614">Plasmid</keyword>
<evidence type="ECO:0000256" key="7">
    <source>
        <dbReference type="SAM" id="Phobius"/>
    </source>
</evidence>
<geneLocation type="plasmid" evidence="8 9">
    <name>pRHL1</name>
</geneLocation>
<feature type="transmembrane region" description="Helical" evidence="7">
    <location>
        <begin position="24"/>
        <end position="46"/>
    </location>
</feature>
<keyword evidence="3" id="KW-1003">Cell membrane</keyword>
<dbReference type="Pfam" id="PF07690">
    <property type="entry name" value="MFS_1"/>
    <property type="match status" value="1"/>
</dbReference>
<feature type="transmembrane region" description="Helical" evidence="7">
    <location>
        <begin position="290"/>
        <end position="310"/>
    </location>
</feature>
<dbReference type="Gene3D" id="1.20.1250.20">
    <property type="entry name" value="MFS general substrate transporter like domains"/>
    <property type="match status" value="1"/>
</dbReference>
<evidence type="ECO:0000256" key="2">
    <source>
        <dbReference type="ARBA" id="ARBA00022448"/>
    </source>
</evidence>
<organism evidence="8 9">
    <name type="scientific">Rhodococcus jostii (strain RHA1)</name>
    <dbReference type="NCBI Taxonomy" id="101510"/>
    <lineage>
        <taxon>Bacteria</taxon>
        <taxon>Bacillati</taxon>
        <taxon>Actinomycetota</taxon>
        <taxon>Actinomycetes</taxon>
        <taxon>Mycobacteriales</taxon>
        <taxon>Nocardiaceae</taxon>
        <taxon>Rhodococcus</taxon>
    </lineage>
</organism>
<accession>Q0RYE4</accession>
<keyword evidence="2" id="KW-0813">Transport</keyword>
<dbReference type="GO" id="GO:0005886">
    <property type="term" value="C:plasma membrane"/>
    <property type="evidence" value="ECO:0007669"/>
    <property type="project" value="UniProtKB-SubCell"/>
</dbReference>
<dbReference type="EMBL" id="CP000432">
    <property type="protein sequence ID" value="ABG99692.1"/>
    <property type="molecule type" value="Genomic_DNA"/>
</dbReference>
<protein>
    <recommendedName>
        <fullName evidence="10">Major Facilitator Superfamily protein</fullName>
    </recommendedName>
</protein>
<dbReference type="HOGENOM" id="CLU_001265_60_5_11"/>
<evidence type="ECO:0000256" key="3">
    <source>
        <dbReference type="ARBA" id="ARBA00022475"/>
    </source>
</evidence>
<dbReference type="SUPFAM" id="SSF103473">
    <property type="entry name" value="MFS general substrate transporter"/>
    <property type="match status" value="1"/>
</dbReference>
<gene>
    <name evidence="8" type="ordered locus">RHA1_ro08648</name>
</gene>
<feature type="transmembrane region" description="Helical" evidence="7">
    <location>
        <begin position="52"/>
        <end position="75"/>
    </location>
</feature>
<evidence type="ECO:0000256" key="6">
    <source>
        <dbReference type="ARBA" id="ARBA00023136"/>
    </source>
</evidence>
<dbReference type="PANTHER" id="PTHR23517:SF2">
    <property type="entry name" value="MULTIDRUG RESISTANCE PROTEIN MDTH"/>
    <property type="match status" value="1"/>
</dbReference>
<feature type="transmembrane region" description="Helical" evidence="7">
    <location>
        <begin position="224"/>
        <end position="251"/>
    </location>
</feature>
<feature type="transmembrane region" description="Helical" evidence="7">
    <location>
        <begin position="87"/>
        <end position="105"/>
    </location>
</feature>
<dbReference type="Proteomes" id="UP000008710">
    <property type="component" value="Plasmid pRHL1"/>
</dbReference>
<keyword evidence="5 7" id="KW-1133">Transmembrane helix</keyword>
<feature type="transmembrane region" description="Helical" evidence="7">
    <location>
        <begin position="386"/>
        <end position="406"/>
    </location>
</feature>
<evidence type="ECO:0000256" key="5">
    <source>
        <dbReference type="ARBA" id="ARBA00022989"/>
    </source>
</evidence>
<sequence length="418" mass="43444">MSVPDVANEPITPARSQPRSMQRLVAGAAVDSFGTGISAAATILYFVTIVGFTANSVVAAMSAGAIFGVLSPILVGRLADRFGLIRVYCTALALRGIGFVAYALATQYVTFLLLTLPLMALEAATPPLQQSLVAQLFAGDARIRVMSSIRAARNVALGAGTLVAGAALTTHSQPLVAALLAINGTSFLILAWVVHSLRRSAIPPAQQQEKDCGSSRPALRNPAFLSLAGLNGLLLLHDSVLFVLLPLWMVLRLGASPLWVSLMLALNTGLTVAMQLGFGRIRRLTTATNPTLFVAASALVAACFCCLTAERLTGSAAIALCAAAVALLTLGENLHSIAAWQVSFELAPDARRSEYLSAFNSGSGLQRIVGPVLMTGVVLALPTTGWLVLAIVFAAATVGFTTISTASRGKDIHLAASK</sequence>
<comment type="subcellular location">
    <subcellularLocation>
        <location evidence="1">Cell membrane</location>
        <topology evidence="1">Multi-pass membrane protein</topology>
    </subcellularLocation>
</comment>
<keyword evidence="4 7" id="KW-0812">Transmembrane</keyword>
<dbReference type="InterPro" id="IPR011701">
    <property type="entry name" value="MFS"/>
</dbReference>
<dbReference type="InterPro" id="IPR050171">
    <property type="entry name" value="MFS_Transporters"/>
</dbReference>
<dbReference type="GO" id="GO:0022857">
    <property type="term" value="F:transmembrane transporter activity"/>
    <property type="evidence" value="ECO:0007669"/>
    <property type="project" value="InterPro"/>
</dbReference>
<feature type="transmembrane region" description="Helical" evidence="7">
    <location>
        <begin position="175"/>
        <end position="194"/>
    </location>
</feature>
<evidence type="ECO:0000256" key="1">
    <source>
        <dbReference type="ARBA" id="ARBA00004651"/>
    </source>
</evidence>
<name>Q0RYE4_RHOJR</name>
<proteinExistence type="predicted"/>
<dbReference type="PANTHER" id="PTHR23517">
    <property type="entry name" value="RESISTANCE PROTEIN MDTM, PUTATIVE-RELATED-RELATED"/>
    <property type="match status" value="1"/>
</dbReference>
<evidence type="ECO:0000313" key="8">
    <source>
        <dbReference type="EMBL" id="ABG99692.1"/>
    </source>
</evidence>
<evidence type="ECO:0008006" key="10">
    <source>
        <dbReference type="Google" id="ProtNLM"/>
    </source>
</evidence>
<evidence type="ECO:0000313" key="9">
    <source>
        <dbReference type="Proteomes" id="UP000008710"/>
    </source>
</evidence>